<evidence type="ECO:0000259" key="1">
    <source>
        <dbReference type="Pfam" id="PF19065"/>
    </source>
</evidence>
<proteinExistence type="predicted"/>
<dbReference type="InterPro" id="IPR043916">
    <property type="entry name" value="P8_CR"/>
</dbReference>
<evidence type="ECO:0000313" key="2">
    <source>
        <dbReference type="EMBL" id="QHU22727.1"/>
    </source>
</evidence>
<sequence length="130" mass="15157">MEELKGIQYNTPLSKAFFSRENIDALQTNIRYNVWLSSGKKHIIGKQNDSELVVIMRSIFLQNSKNRNSNILSQIKDLNKIVLDYTVDKIVTQVKQYISYKNDISNPRQIMDHSVNTSIRGSRQLEQNPW</sequence>
<reference evidence="2" key="1">
    <citation type="journal article" date="2020" name="Nature">
        <title>Giant virus diversity and host interactions through global metagenomics.</title>
        <authorList>
            <person name="Schulz F."/>
            <person name="Roux S."/>
            <person name="Paez-Espino D."/>
            <person name="Jungbluth S."/>
            <person name="Walsh D.A."/>
            <person name="Denef V.J."/>
            <person name="McMahon K.D."/>
            <person name="Konstantinidis K.T."/>
            <person name="Eloe-Fadrosh E.A."/>
            <person name="Kyrpides N.C."/>
            <person name="Woyke T."/>
        </authorList>
    </citation>
    <scope>NUCLEOTIDE SEQUENCE</scope>
    <source>
        <strain evidence="2">GVMAG-S-ERX555907-63</strain>
    </source>
</reference>
<name>A0A6C0L1E2_9ZZZZ</name>
<dbReference type="AlphaFoldDB" id="A0A6C0L1E2"/>
<feature type="domain" description="Minor capsid protein P8 central region" evidence="1">
    <location>
        <begin position="8"/>
        <end position="129"/>
    </location>
</feature>
<organism evidence="2">
    <name type="scientific">viral metagenome</name>
    <dbReference type="NCBI Taxonomy" id="1070528"/>
    <lineage>
        <taxon>unclassified sequences</taxon>
        <taxon>metagenomes</taxon>
        <taxon>organismal metagenomes</taxon>
    </lineage>
</organism>
<protein>
    <recommendedName>
        <fullName evidence="1">Minor capsid protein P8 central region domain-containing protein</fullName>
    </recommendedName>
</protein>
<accession>A0A6C0L1E2</accession>
<dbReference type="EMBL" id="MN741017">
    <property type="protein sequence ID" value="QHU22727.1"/>
    <property type="molecule type" value="Genomic_DNA"/>
</dbReference>
<dbReference type="Pfam" id="PF19065">
    <property type="entry name" value="P8_CR"/>
    <property type="match status" value="1"/>
</dbReference>